<keyword evidence="1" id="KW-0472">Membrane</keyword>
<feature type="transmembrane region" description="Helical" evidence="1">
    <location>
        <begin position="20"/>
        <end position="43"/>
    </location>
</feature>
<dbReference type="RefSeq" id="WP_188579975.1">
    <property type="nucleotide sequence ID" value="NZ_BMDZ01000043.1"/>
</dbReference>
<gene>
    <name evidence="2" type="ORF">GCM10011505_33880</name>
</gene>
<dbReference type="EMBL" id="BMDZ01000043">
    <property type="protein sequence ID" value="GGB49992.1"/>
    <property type="molecule type" value="Genomic_DNA"/>
</dbReference>
<dbReference type="Proteomes" id="UP000603352">
    <property type="component" value="Unassembled WGS sequence"/>
</dbReference>
<accession>A0ABQ1IT61</accession>
<comment type="caution">
    <text evidence="2">The sequence shown here is derived from an EMBL/GenBank/DDBJ whole genome shotgun (WGS) entry which is preliminary data.</text>
</comment>
<evidence type="ECO:0000313" key="2">
    <source>
        <dbReference type="EMBL" id="GGB49992.1"/>
    </source>
</evidence>
<proteinExistence type="predicted"/>
<keyword evidence="1" id="KW-1133">Transmembrane helix</keyword>
<evidence type="ECO:0000256" key="1">
    <source>
        <dbReference type="SAM" id="Phobius"/>
    </source>
</evidence>
<keyword evidence="3" id="KW-1185">Reference proteome</keyword>
<organism evidence="2 3">
    <name type="scientific">Tistrella bauzanensis</name>
    <dbReference type="NCBI Taxonomy" id="657419"/>
    <lineage>
        <taxon>Bacteria</taxon>
        <taxon>Pseudomonadati</taxon>
        <taxon>Pseudomonadota</taxon>
        <taxon>Alphaproteobacteria</taxon>
        <taxon>Geminicoccales</taxon>
        <taxon>Geminicoccaceae</taxon>
        <taxon>Tistrella</taxon>
    </lineage>
</organism>
<keyword evidence="1" id="KW-0812">Transmembrane</keyword>
<protein>
    <submittedName>
        <fullName evidence="2">Uncharacterized protein</fullName>
    </submittedName>
</protein>
<sequence length="104" mass="11495">MTPAYAMGATLITVLGLVGLRVPIAFALILGAVTGLLFIYGWYPGEAFDPEAALRPMMSVLADVPFQFVHSYELSTIPLYQAAEKSFPHFIRRDSIAWSFVRGR</sequence>
<evidence type="ECO:0000313" key="3">
    <source>
        <dbReference type="Proteomes" id="UP000603352"/>
    </source>
</evidence>
<reference evidence="3" key="1">
    <citation type="journal article" date="2019" name="Int. J. Syst. Evol. Microbiol.">
        <title>The Global Catalogue of Microorganisms (GCM) 10K type strain sequencing project: providing services to taxonomists for standard genome sequencing and annotation.</title>
        <authorList>
            <consortium name="The Broad Institute Genomics Platform"/>
            <consortium name="The Broad Institute Genome Sequencing Center for Infectious Disease"/>
            <person name="Wu L."/>
            <person name="Ma J."/>
        </authorList>
    </citation>
    <scope>NUCLEOTIDE SEQUENCE [LARGE SCALE GENOMIC DNA]</scope>
    <source>
        <strain evidence="3">CGMCC 1.10188</strain>
    </source>
</reference>
<name>A0ABQ1IT61_9PROT</name>